<protein>
    <submittedName>
        <fullName evidence="2">Uncharacterized protein</fullName>
    </submittedName>
</protein>
<dbReference type="AlphaFoldDB" id="A0AAN9XXE9"/>
<dbReference type="EMBL" id="JBBCAQ010000037">
    <property type="protein sequence ID" value="KAK7573491.1"/>
    <property type="molecule type" value="Genomic_DNA"/>
</dbReference>
<evidence type="ECO:0000313" key="2">
    <source>
        <dbReference type="EMBL" id="KAK7573491.1"/>
    </source>
</evidence>
<sequence length="169" mass="18405">MAFRFNVFFVSVSLLFVINLSSAFAGDFRLPVVRSAEISETEILSADSSLVKLSLSLDGENLDSHSRFRLALQPAEVAGAECLSDALLPEFVVEFANRSSVVARVILNASEFKITRPEHLALCVLLRNSSTEDSHKWLNLGKSVVFRTRPANSVSETVPVKAVALPQAA</sequence>
<dbReference type="Proteomes" id="UP001367676">
    <property type="component" value="Unassembled WGS sequence"/>
</dbReference>
<evidence type="ECO:0000256" key="1">
    <source>
        <dbReference type="SAM" id="SignalP"/>
    </source>
</evidence>
<proteinExistence type="predicted"/>
<organism evidence="2 3">
    <name type="scientific">Parthenolecanium corni</name>
    <dbReference type="NCBI Taxonomy" id="536013"/>
    <lineage>
        <taxon>Eukaryota</taxon>
        <taxon>Metazoa</taxon>
        <taxon>Ecdysozoa</taxon>
        <taxon>Arthropoda</taxon>
        <taxon>Hexapoda</taxon>
        <taxon>Insecta</taxon>
        <taxon>Pterygota</taxon>
        <taxon>Neoptera</taxon>
        <taxon>Paraneoptera</taxon>
        <taxon>Hemiptera</taxon>
        <taxon>Sternorrhyncha</taxon>
        <taxon>Coccoidea</taxon>
        <taxon>Coccidae</taxon>
        <taxon>Parthenolecanium</taxon>
    </lineage>
</organism>
<feature type="chain" id="PRO_5042843740" evidence="1">
    <location>
        <begin position="26"/>
        <end position="169"/>
    </location>
</feature>
<gene>
    <name evidence="2" type="ORF">V9T40_010682</name>
</gene>
<keyword evidence="1" id="KW-0732">Signal</keyword>
<name>A0AAN9XXE9_9HEMI</name>
<comment type="caution">
    <text evidence="2">The sequence shown here is derived from an EMBL/GenBank/DDBJ whole genome shotgun (WGS) entry which is preliminary data.</text>
</comment>
<feature type="signal peptide" evidence="1">
    <location>
        <begin position="1"/>
        <end position="25"/>
    </location>
</feature>
<evidence type="ECO:0000313" key="3">
    <source>
        <dbReference type="Proteomes" id="UP001367676"/>
    </source>
</evidence>
<reference evidence="2 3" key="1">
    <citation type="submission" date="2024-03" db="EMBL/GenBank/DDBJ databases">
        <title>Adaptation during the transition from Ophiocordyceps entomopathogen to insect associate is accompanied by gene loss and intensified selection.</title>
        <authorList>
            <person name="Ward C.M."/>
            <person name="Onetto C.A."/>
            <person name="Borneman A.R."/>
        </authorList>
    </citation>
    <scope>NUCLEOTIDE SEQUENCE [LARGE SCALE GENOMIC DNA]</scope>
    <source>
        <strain evidence="2">AWRI1</strain>
        <tissue evidence="2">Single Adult Female</tissue>
    </source>
</reference>
<accession>A0AAN9XXE9</accession>
<keyword evidence="3" id="KW-1185">Reference proteome</keyword>